<dbReference type="EMBL" id="CP001349">
    <property type="protein sequence ID" value="ACL57648.1"/>
    <property type="molecule type" value="Genomic_DNA"/>
</dbReference>
<evidence type="ECO:0000256" key="1">
    <source>
        <dbReference type="SAM" id="MobiDB-lite"/>
    </source>
</evidence>
<feature type="region of interest" description="Disordered" evidence="1">
    <location>
        <begin position="24"/>
        <end position="74"/>
    </location>
</feature>
<name>B8IEA2_METNO</name>
<feature type="signal peptide" evidence="2">
    <location>
        <begin position="1"/>
        <end position="21"/>
    </location>
</feature>
<dbReference type="HOGENOM" id="CLU_1494588_0_0_5"/>
<evidence type="ECO:0000313" key="3">
    <source>
        <dbReference type="EMBL" id="ACL57648.1"/>
    </source>
</evidence>
<organism evidence="3 4">
    <name type="scientific">Methylobacterium nodulans (strain LMG 21967 / CNCM I-2342 / ORS 2060)</name>
    <dbReference type="NCBI Taxonomy" id="460265"/>
    <lineage>
        <taxon>Bacteria</taxon>
        <taxon>Pseudomonadati</taxon>
        <taxon>Pseudomonadota</taxon>
        <taxon>Alphaproteobacteria</taxon>
        <taxon>Hyphomicrobiales</taxon>
        <taxon>Methylobacteriaceae</taxon>
        <taxon>Methylobacterium</taxon>
    </lineage>
</organism>
<feature type="chain" id="PRO_5002874493" evidence="2">
    <location>
        <begin position="22"/>
        <end position="185"/>
    </location>
</feature>
<sequence>MVNCRIALAVALLFSDVPGLAAQTRWTDPPTRTAAPSETNAPAQPVAEQPKGHASRRAVRRQAKRPPARNRAVATVRRPPRLVVQQPSPPVLRSHRAERVSRPMPHQRTVLVRRTHPVVVSRPVPHRRTVLVRRPYPAVGIGEVDPWTIRVHPWAGDLDCSGPNAFGVRRGLCPWMPARNPGDEE</sequence>
<dbReference type="AlphaFoldDB" id="B8IEA2"/>
<feature type="compositionally biased region" description="Basic residues" evidence="1">
    <location>
        <begin position="53"/>
        <end position="68"/>
    </location>
</feature>
<gene>
    <name evidence="3" type="ordered locus">Mnod_2690</name>
</gene>
<accession>B8IEA2</accession>
<proteinExistence type="predicted"/>
<dbReference type="KEGG" id="mno:Mnod_2690"/>
<reference evidence="3 4" key="1">
    <citation type="submission" date="2009-01" db="EMBL/GenBank/DDBJ databases">
        <title>Complete sequence of chromosome of Methylobacterium nodulans ORS 2060.</title>
        <authorList>
            <consortium name="US DOE Joint Genome Institute"/>
            <person name="Lucas S."/>
            <person name="Copeland A."/>
            <person name="Lapidus A."/>
            <person name="Glavina del Rio T."/>
            <person name="Dalin E."/>
            <person name="Tice H."/>
            <person name="Bruce D."/>
            <person name="Goodwin L."/>
            <person name="Pitluck S."/>
            <person name="Sims D."/>
            <person name="Brettin T."/>
            <person name="Detter J.C."/>
            <person name="Han C."/>
            <person name="Larimer F."/>
            <person name="Land M."/>
            <person name="Hauser L."/>
            <person name="Kyrpides N."/>
            <person name="Ivanova N."/>
            <person name="Marx C.J."/>
            <person name="Richardson P."/>
        </authorList>
    </citation>
    <scope>NUCLEOTIDE SEQUENCE [LARGE SCALE GENOMIC DNA]</scope>
    <source>
        <strain evidence="4">LMG 21967 / CNCM I-2342 / ORS 2060</strain>
    </source>
</reference>
<evidence type="ECO:0000256" key="2">
    <source>
        <dbReference type="SAM" id="SignalP"/>
    </source>
</evidence>
<keyword evidence="2" id="KW-0732">Signal</keyword>
<dbReference type="Proteomes" id="UP000008207">
    <property type="component" value="Chromosome"/>
</dbReference>
<keyword evidence="4" id="KW-1185">Reference proteome</keyword>
<evidence type="ECO:0000313" key="4">
    <source>
        <dbReference type="Proteomes" id="UP000008207"/>
    </source>
</evidence>
<protein>
    <submittedName>
        <fullName evidence="3">Uncharacterized protein</fullName>
    </submittedName>
</protein>